<evidence type="ECO:0000313" key="3">
    <source>
        <dbReference type="Proteomes" id="UP000649259"/>
    </source>
</evidence>
<feature type="compositionally biased region" description="Basic residues" evidence="1">
    <location>
        <begin position="12"/>
        <end position="24"/>
    </location>
</feature>
<evidence type="ECO:0000313" key="2">
    <source>
        <dbReference type="EMBL" id="GHI65986.1"/>
    </source>
</evidence>
<comment type="caution">
    <text evidence="2">The sequence shown here is derived from an EMBL/GenBank/DDBJ whole genome shotgun (WGS) entry which is preliminary data.</text>
</comment>
<proteinExistence type="predicted"/>
<dbReference type="Proteomes" id="UP000649259">
    <property type="component" value="Unassembled WGS sequence"/>
</dbReference>
<evidence type="ECO:0000256" key="1">
    <source>
        <dbReference type="SAM" id="MobiDB-lite"/>
    </source>
</evidence>
<reference evidence="3" key="1">
    <citation type="submission" date="2023-07" db="EMBL/GenBank/DDBJ databases">
        <title>Whole genome shotgun sequence of Streptomyces cacaoi subsp. asoensis NBRC 13813.</title>
        <authorList>
            <person name="Komaki H."/>
            <person name="Tamura T."/>
        </authorList>
    </citation>
    <scope>NUCLEOTIDE SEQUENCE [LARGE SCALE GENOMIC DNA]</scope>
    <source>
        <strain evidence="3">NBRC 13813</strain>
    </source>
</reference>
<protein>
    <submittedName>
        <fullName evidence="2">Uncharacterized protein</fullName>
    </submittedName>
</protein>
<sequence length="104" mass="10976">MREGSHPGRVPVRLRRPAARGKRAANAHCSAALTAARAHDPGKDRFPASAAQSVLLPVPAVPVFSPFFPSSRRETRAVTFRVASHACAGHPAPVRPRAQRGAAA</sequence>
<dbReference type="EMBL" id="BNEB01000006">
    <property type="protein sequence ID" value="GHI65986.1"/>
    <property type="molecule type" value="Genomic_DNA"/>
</dbReference>
<accession>A0ABQ3SCX0</accession>
<organism evidence="2 3">
    <name type="scientific">Streptomyces asoensis</name>
    <dbReference type="NCBI Taxonomy" id="249586"/>
    <lineage>
        <taxon>Bacteria</taxon>
        <taxon>Bacillati</taxon>
        <taxon>Actinomycetota</taxon>
        <taxon>Actinomycetes</taxon>
        <taxon>Kitasatosporales</taxon>
        <taxon>Streptomycetaceae</taxon>
        <taxon>Streptomyces</taxon>
    </lineage>
</organism>
<keyword evidence="3" id="KW-1185">Reference proteome</keyword>
<name>A0ABQ3SCX0_9ACTN</name>
<feature type="region of interest" description="Disordered" evidence="1">
    <location>
        <begin position="1"/>
        <end position="24"/>
    </location>
</feature>
<gene>
    <name evidence="2" type="ORF">Saso_76360</name>
</gene>